<protein>
    <submittedName>
        <fullName evidence="2">Xylose isomerase</fullName>
    </submittedName>
</protein>
<dbReference type="InterPro" id="IPR050312">
    <property type="entry name" value="IolE/XylAMocC-like"/>
</dbReference>
<dbReference type="Gene3D" id="3.20.20.150">
    <property type="entry name" value="Divalent-metal-dependent TIM barrel enzymes"/>
    <property type="match status" value="1"/>
</dbReference>
<evidence type="ECO:0000313" key="2">
    <source>
        <dbReference type="EMBL" id="SFD35691.1"/>
    </source>
</evidence>
<dbReference type="SUPFAM" id="SSF51658">
    <property type="entry name" value="Xylose isomerase-like"/>
    <property type="match status" value="1"/>
</dbReference>
<organism evidence="2 3">
    <name type="scientific">Lactobacillus bombicola</name>
    <dbReference type="NCBI Taxonomy" id="1505723"/>
    <lineage>
        <taxon>Bacteria</taxon>
        <taxon>Bacillati</taxon>
        <taxon>Bacillota</taxon>
        <taxon>Bacilli</taxon>
        <taxon>Lactobacillales</taxon>
        <taxon>Lactobacillaceae</taxon>
        <taxon>Lactobacillus</taxon>
    </lineage>
</organism>
<gene>
    <name evidence="2" type="ORF">SAMN04487792_0448</name>
</gene>
<evidence type="ECO:0000313" key="3">
    <source>
        <dbReference type="Proteomes" id="UP000199599"/>
    </source>
</evidence>
<sequence length="311" mass="36283">MELKLATRLNAYLPHYNNDLEKVFEQLEKVGINYVDINFPQQTLGITPEHMKEMLDKHNLQPNGMEMRFETHYLTGDLGNPDEKLYQDAIKMCKEAADYCHAIGGSMINIWSAHDGFDYSFQIDYVEYWNRIVKACQEVADYAPDIRWSIEYKPYEPRGYAFVDSMGIVEMMLHDINRKNFGVLLDYCHMLMKHENPAMGTALFCSRKQLFGVHLNDGYGVHDDGLMVGTVTPFKTLEFLYYMKKYNFDGMIYFDTEPVREDPSDETKSNIEMLKYLLDLLDQIGMDKIQQIIDSNDGVKARNLMLEFLQK</sequence>
<feature type="domain" description="Xylose isomerase-like TIM barrel" evidence="1">
    <location>
        <begin position="24"/>
        <end position="275"/>
    </location>
</feature>
<dbReference type="Pfam" id="PF01261">
    <property type="entry name" value="AP_endonuc_2"/>
    <property type="match status" value="1"/>
</dbReference>
<dbReference type="AlphaFoldDB" id="A0A1I1RMX9"/>
<proteinExistence type="predicted"/>
<dbReference type="EMBL" id="FOMN01000002">
    <property type="protein sequence ID" value="SFD35691.1"/>
    <property type="molecule type" value="Genomic_DNA"/>
</dbReference>
<keyword evidence="2" id="KW-0413">Isomerase</keyword>
<dbReference type="GO" id="GO:0016853">
    <property type="term" value="F:isomerase activity"/>
    <property type="evidence" value="ECO:0007669"/>
    <property type="project" value="UniProtKB-KW"/>
</dbReference>
<dbReference type="STRING" id="1505723.SAMN04487792_0448"/>
<dbReference type="InterPro" id="IPR013022">
    <property type="entry name" value="Xyl_isomerase-like_TIM-brl"/>
</dbReference>
<reference evidence="3" key="1">
    <citation type="submission" date="2016-10" db="EMBL/GenBank/DDBJ databases">
        <authorList>
            <person name="Varghese N."/>
            <person name="Submissions S."/>
        </authorList>
    </citation>
    <scope>NUCLEOTIDE SEQUENCE [LARGE SCALE GENOMIC DNA]</scope>
    <source>
        <strain evidence="3">R-53102</strain>
    </source>
</reference>
<evidence type="ECO:0000259" key="1">
    <source>
        <dbReference type="Pfam" id="PF01261"/>
    </source>
</evidence>
<dbReference type="Proteomes" id="UP000199599">
    <property type="component" value="Unassembled WGS sequence"/>
</dbReference>
<name>A0A1I1RMX9_9LACO</name>
<accession>A0A1I1RMX9</accession>
<dbReference type="RefSeq" id="WP_090092398.1">
    <property type="nucleotide sequence ID" value="NZ_CBCRVU010000002.1"/>
</dbReference>
<dbReference type="InterPro" id="IPR036237">
    <property type="entry name" value="Xyl_isomerase-like_sf"/>
</dbReference>
<dbReference type="PANTHER" id="PTHR12110">
    <property type="entry name" value="HYDROXYPYRUVATE ISOMERASE"/>
    <property type="match status" value="1"/>
</dbReference>